<comment type="caution">
    <text evidence="1">The sequence shown here is derived from an EMBL/GenBank/DDBJ whole genome shotgun (WGS) entry which is preliminary data.</text>
</comment>
<proteinExistence type="predicted"/>
<dbReference type="EMBL" id="CM047747">
    <property type="protein sequence ID" value="KAJ0018689.1"/>
    <property type="molecule type" value="Genomic_DNA"/>
</dbReference>
<evidence type="ECO:0000313" key="2">
    <source>
        <dbReference type="Proteomes" id="UP001163603"/>
    </source>
</evidence>
<evidence type="ECO:0000313" key="1">
    <source>
        <dbReference type="EMBL" id="KAJ0018689.1"/>
    </source>
</evidence>
<name>A0ACC0XM84_9ROSI</name>
<dbReference type="Proteomes" id="UP001163603">
    <property type="component" value="Chromosome 12"/>
</dbReference>
<accession>A0ACC0XM84</accession>
<protein>
    <submittedName>
        <fullName evidence="1">Uncharacterized protein</fullName>
    </submittedName>
</protein>
<keyword evidence="2" id="KW-1185">Reference proteome</keyword>
<gene>
    <name evidence="1" type="ORF">Pint_09663</name>
</gene>
<organism evidence="1 2">
    <name type="scientific">Pistacia integerrima</name>
    <dbReference type="NCBI Taxonomy" id="434235"/>
    <lineage>
        <taxon>Eukaryota</taxon>
        <taxon>Viridiplantae</taxon>
        <taxon>Streptophyta</taxon>
        <taxon>Embryophyta</taxon>
        <taxon>Tracheophyta</taxon>
        <taxon>Spermatophyta</taxon>
        <taxon>Magnoliopsida</taxon>
        <taxon>eudicotyledons</taxon>
        <taxon>Gunneridae</taxon>
        <taxon>Pentapetalae</taxon>
        <taxon>rosids</taxon>
        <taxon>malvids</taxon>
        <taxon>Sapindales</taxon>
        <taxon>Anacardiaceae</taxon>
        <taxon>Pistacia</taxon>
    </lineage>
</organism>
<reference evidence="2" key="1">
    <citation type="journal article" date="2023" name="G3 (Bethesda)">
        <title>Genome assembly and association tests identify interacting loci associated with vigor, precocity, and sex in interspecific pistachio rootstocks.</title>
        <authorList>
            <person name="Palmer W."/>
            <person name="Jacygrad E."/>
            <person name="Sagayaradj S."/>
            <person name="Cavanaugh K."/>
            <person name="Han R."/>
            <person name="Bertier L."/>
            <person name="Beede B."/>
            <person name="Kafkas S."/>
            <person name="Golino D."/>
            <person name="Preece J."/>
            <person name="Michelmore R."/>
        </authorList>
    </citation>
    <scope>NUCLEOTIDE SEQUENCE [LARGE SCALE GENOMIC DNA]</scope>
</reference>
<sequence>MRITSTHQNKNVAPHVQLHDDYLDCFGDPETIGKLGTDIEDYKCSWLVVKALELCVLYLSLALFCHFCYCLFKSGISGYAH</sequence>